<dbReference type="GO" id="GO:0032956">
    <property type="term" value="P:regulation of actin cytoskeleton organization"/>
    <property type="evidence" value="ECO:0007669"/>
    <property type="project" value="TreeGrafter"/>
</dbReference>
<feature type="compositionally biased region" description="Pro residues" evidence="3">
    <location>
        <begin position="378"/>
        <end position="388"/>
    </location>
</feature>
<evidence type="ECO:0000259" key="4">
    <source>
        <dbReference type="PROSITE" id="PS50238"/>
    </source>
</evidence>
<accession>A0A7L3JJZ1</accession>
<dbReference type="FunFam" id="1.10.555.10:FF:000001">
    <property type="entry name" value="Rho GTPase activating protein 44"/>
    <property type="match status" value="1"/>
</dbReference>
<feature type="compositionally biased region" description="Polar residues" evidence="3">
    <location>
        <begin position="398"/>
        <end position="420"/>
    </location>
</feature>
<protein>
    <submittedName>
        <fullName evidence="5">RHG17 protein</fullName>
    </submittedName>
</protein>
<dbReference type="InterPro" id="IPR047165">
    <property type="entry name" value="RHG17/44/SH3BP1-like"/>
</dbReference>
<organism evidence="5 6">
    <name type="scientific">Thalassarche chlororhynchos</name>
    <name type="common">Atlantic yellow-nosed albatross</name>
    <name type="synonym">Diomedea chlororhynchos</name>
    <dbReference type="NCBI Taxonomy" id="54017"/>
    <lineage>
        <taxon>Eukaryota</taxon>
        <taxon>Metazoa</taxon>
        <taxon>Chordata</taxon>
        <taxon>Craniata</taxon>
        <taxon>Vertebrata</taxon>
        <taxon>Euteleostomi</taxon>
        <taxon>Archelosauria</taxon>
        <taxon>Archosauria</taxon>
        <taxon>Dinosauria</taxon>
        <taxon>Saurischia</taxon>
        <taxon>Theropoda</taxon>
        <taxon>Coelurosauria</taxon>
        <taxon>Aves</taxon>
        <taxon>Neognathae</taxon>
        <taxon>Neoaves</taxon>
        <taxon>Aequornithes</taxon>
        <taxon>Procellariiformes</taxon>
        <taxon>Diomedeidae</taxon>
        <taxon>Thalassarche</taxon>
    </lineage>
</organism>
<keyword evidence="1" id="KW-0343">GTPase activation</keyword>
<dbReference type="EMBL" id="VZTW01043073">
    <property type="protein sequence ID" value="NXU29564.1"/>
    <property type="molecule type" value="Genomic_DNA"/>
</dbReference>
<feature type="compositionally biased region" description="Pro residues" evidence="3">
    <location>
        <begin position="524"/>
        <end position="534"/>
    </location>
</feature>
<proteinExistence type="predicted"/>
<dbReference type="InterPro" id="IPR000198">
    <property type="entry name" value="RhoGAP_dom"/>
</dbReference>
<feature type="compositionally biased region" description="Low complexity" evidence="3">
    <location>
        <begin position="487"/>
        <end position="503"/>
    </location>
</feature>
<dbReference type="GO" id="GO:0005096">
    <property type="term" value="F:GTPase activator activity"/>
    <property type="evidence" value="ECO:0007669"/>
    <property type="project" value="UniProtKB-KW"/>
</dbReference>
<feature type="compositionally biased region" description="Pro residues" evidence="3">
    <location>
        <begin position="355"/>
        <end position="368"/>
    </location>
</feature>
<sequence length="598" mass="63348">QGLFRIAAGASKLKKLKAALDCSTSQLDEFYSDPHAVAGALKSYLRELPEPLMTYSLYEEWTQAANIQDQDKKLQELWRICNRLPKHYHANFRYLIKFLAKLAQNSDVNKMTPSNVAIVLGPNLLWAKNEGSLAEMAAATSVHVVAVIEPIIQHADWFFPGDQDFNVSGAFVAIPAVNSNHLSHTGNEYESGTLERKRPVSMTVMEGDLLKKESFGVKVMDFQANPRRCGTINRKHTSPAFQPPLPPTEAGVLAQSGAEQHSQASVAETSPVGAGFALSAGTAEQLQSQGNEDVSASKSKDNTSSATPPPVRNGGHAGIVQNQSASNTNQLSVNQPQNAAGPSPHSMRRAVKKPAPAPPKPANPPPGQPGSQSSAPAAQPPSVSPKPPARSSSPPAQHANQGAAQTSTSQVSAPRRYSSSLSPIQAPSHPPPQPPTQATPPLQPKSNSQASPPAAPGSEHGPEQPCYTPPQTPTPPDTPPLGKHNTSSPSSQPQPSTQALSQSHSPPQTGTLPRPRPVPKPRNRPSVPPPPHPPSQLAGDGIIANPTQTASKVVTDSNSSIQEPLQNPSSELLTETASKELHNHLMLDIDNDTESTAL</sequence>
<reference evidence="5 6" key="1">
    <citation type="submission" date="2019-09" db="EMBL/GenBank/DDBJ databases">
        <title>Bird 10,000 Genomes (B10K) Project - Family phase.</title>
        <authorList>
            <person name="Zhang G."/>
        </authorList>
    </citation>
    <scope>NUCLEOTIDE SEQUENCE [LARGE SCALE GENOMIC DNA]</scope>
    <source>
        <strain evidence="5">B10K-DU-029-24</strain>
        <tissue evidence="5">Muscle</tissue>
    </source>
</reference>
<dbReference type="OrthoDB" id="19923at2759"/>
<dbReference type="Gene3D" id="1.10.555.10">
    <property type="entry name" value="Rho GTPase activation protein"/>
    <property type="match status" value="1"/>
</dbReference>
<keyword evidence="2" id="KW-0597">Phosphoprotein</keyword>
<feature type="compositionally biased region" description="Pro residues" evidence="3">
    <location>
        <begin position="467"/>
        <end position="479"/>
    </location>
</feature>
<dbReference type="AlphaFoldDB" id="A0A7L3JJZ1"/>
<dbReference type="GO" id="GO:0035020">
    <property type="term" value="P:regulation of Rac protein signal transduction"/>
    <property type="evidence" value="ECO:0007669"/>
    <property type="project" value="TreeGrafter"/>
</dbReference>
<evidence type="ECO:0000256" key="1">
    <source>
        <dbReference type="ARBA" id="ARBA00022468"/>
    </source>
</evidence>
<keyword evidence="6" id="KW-1185">Reference proteome</keyword>
<feature type="region of interest" description="Disordered" evidence="3">
    <location>
        <begin position="282"/>
        <end position="571"/>
    </location>
</feature>
<dbReference type="SUPFAM" id="SSF48350">
    <property type="entry name" value="GTPase activation domain, GAP"/>
    <property type="match status" value="1"/>
</dbReference>
<dbReference type="InterPro" id="IPR008936">
    <property type="entry name" value="Rho_GTPase_activation_prot"/>
</dbReference>
<dbReference type="GO" id="GO:0005829">
    <property type="term" value="C:cytosol"/>
    <property type="evidence" value="ECO:0007669"/>
    <property type="project" value="TreeGrafter"/>
</dbReference>
<feature type="region of interest" description="Disordered" evidence="3">
    <location>
        <begin position="228"/>
        <end position="269"/>
    </location>
</feature>
<feature type="compositionally biased region" description="Polar residues" evidence="3">
    <location>
        <begin position="320"/>
        <end position="340"/>
    </location>
</feature>
<feature type="compositionally biased region" description="Polar residues" evidence="3">
    <location>
        <begin position="545"/>
        <end position="571"/>
    </location>
</feature>
<feature type="compositionally biased region" description="Polar residues" evidence="3">
    <location>
        <begin position="282"/>
        <end position="306"/>
    </location>
</feature>
<name>A0A7L3JJZ1_THACH</name>
<dbReference type="PANTHER" id="PTHR14130">
    <property type="entry name" value="3BP-1 RELATED RHOGAP"/>
    <property type="match status" value="1"/>
</dbReference>
<dbReference type="PANTHER" id="PTHR14130:SF3">
    <property type="entry name" value="RHO GTPASE-ACTIVATING PROTEIN 17"/>
    <property type="match status" value="1"/>
</dbReference>
<feature type="compositionally biased region" description="Pro residues" evidence="3">
    <location>
        <begin position="428"/>
        <end position="443"/>
    </location>
</feature>
<evidence type="ECO:0000313" key="6">
    <source>
        <dbReference type="Proteomes" id="UP000556761"/>
    </source>
</evidence>
<dbReference type="SMART" id="SM00324">
    <property type="entry name" value="RhoGAP"/>
    <property type="match status" value="1"/>
</dbReference>
<gene>
    <name evidence="5" type="primary">Arhgap17</name>
    <name evidence="5" type="ORF">THACHL_R01476</name>
</gene>
<dbReference type="GO" id="GO:0007165">
    <property type="term" value="P:signal transduction"/>
    <property type="evidence" value="ECO:0007669"/>
    <property type="project" value="InterPro"/>
</dbReference>
<comment type="caution">
    <text evidence="5">The sequence shown here is derived from an EMBL/GenBank/DDBJ whole genome shotgun (WGS) entry which is preliminary data.</text>
</comment>
<dbReference type="PROSITE" id="PS50238">
    <property type="entry name" value="RHOGAP"/>
    <property type="match status" value="1"/>
</dbReference>
<evidence type="ECO:0000256" key="3">
    <source>
        <dbReference type="SAM" id="MobiDB-lite"/>
    </source>
</evidence>
<feature type="compositionally biased region" description="Polar residues" evidence="3">
    <location>
        <begin position="257"/>
        <end position="268"/>
    </location>
</feature>
<evidence type="ECO:0000256" key="2">
    <source>
        <dbReference type="ARBA" id="ARBA00022553"/>
    </source>
</evidence>
<dbReference type="Pfam" id="PF00620">
    <property type="entry name" value="RhoGAP"/>
    <property type="match status" value="1"/>
</dbReference>
<feature type="non-terminal residue" evidence="5">
    <location>
        <position position="1"/>
    </location>
</feature>
<feature type="non-terminal residue" evidence="5">
    <location>
        <position position="598"/>
    </location>
</feature>
<evidence type="ECO:0000313" key="5">
    <source>
        <dbReference type="EMBL" id="NXU29564.1"/>
    </source>
</evidence>
<dbReference type="Proteomes" id="UP000556761">
    <property type="component" value="Unassembled WGS sequence"/>
</dbReference>
<feature type="domain" description="Rho-GAP" evidence="4">
    <location>
        <begin position="1"/>
        <end position="159"/>
    </location>
</feature>